<dbReference type="EMBL" id="BK032704">
    <property type="protein sequence ID" value="DAF55943.1"/>
    <property type="molecule type" value="Genomic_DNA"/>
</dbReference>
<proteinExistence type="predicted"/>
<name>A0A8S5SZ23_9CAUD</name>
<accession>A0A8S5SZ23</accession>
<organism evidence="1">
    <name type="scientific">Siphoviridae sp. ctJj91</name>
    <dbReference type="NCBI Taxonomy" id="2827838"/>
    <lineage>
        <taxon>Viruses</taxon>
        <taxon>Duplodnaviria</taxon>
        <taxon>Heunggongvirae</taxon>
        <taxon>Uroviricota</taxon>
        <taxon>Caudoviricetes</taxon>
    </lineage>
</organism>
<sequence>MSFEENKKLGFFKLYRSMINWEWFKDSSTLHVFIYCLLKANHKDQRYKGDVVKRGSFFTSRKIIAEETGLTEQSVRTALKHLKSTNELTISTSPKGTVISVNNYDEYQTVTNPLTNNQPTPNQQLTTNKNEKNIKNVVVSDDTPTTTTIFDDDFVRFWKAYQHKGSKKDTYEVWKEHEFDEEEIDLVIFAAKEYSKENASDRTSMMYSRTFLENEIYLDYQDKFKKYKVYLKEQEELDEIRKKLKMKDGYE</sequence>
<protein>
    <submittedName>
        <fullName evidence="1">Replisome organizer</fullName>
    </submittedName>
</protein>
<reference evidence="1" key="1">
    <citation type="journal article" date="2021" name="Proc. Natl. Acad. Sci. U.S.A.">
        <title>A Catalog of Tens of Thousands of Viruses from Human Metagenomes Reveals Hidden Associations with Chronic Diseases.</title>
        <authorList>
            <person name="Tisza M.J."/>
            <person name="Buck C.B."/>
        </authorList>
    </citation>
    <scope>NUCLEOTIDE SEQUENCE</scope>
    <source>
        <strain evidence="1">CtJj91</strain>
    </source>
</reference>
<evidence type="ECO:0000313" key="1">
    <source>
        <dbReference type="EMBL" id="DAF55943.1"/>
    </source>
</evidence>